<accession>A0A0A0BL88</accession>
<feature type="transmembrane region" description="Helical" evidence="2">
    <location>
        <begin position="34"/>
        <end position="53"/>
    </location>
</feature>
<keyword evidence="2" id="KW-1133">Transmembrane helix</keyword>
<dbReference type="Proteomes" id="UP000029839">
    <property type="component" value="Unassembled WGS sequence"/>
</dbReference>
<organism evidence="3 4">
    <name type="scientific">Cellulomonas carbonis T26</name>
    <dbReference type="NCBI Taxonomy" id="947969"/>
    <lineage>
        <taxon>Bacteria</taxon>
        <taxon>Bacillati</taxon>
        <taxon>Actinomycetota</taxon>
        <taxon>Actinomycetes</taxon>
        <taxon>Micrococcales</taxon>
        <taxon>Cellulomonadaceae</taxon>
        <taxon>Cellulomonas</taxon>
    </lineage>
</organism>
<feature type="transmembrane region" description="Helical" evidence="2">
    <location>
        <begin position="65"/>
        <end position="85"/>
    </location>
</feature>
<comment type="caution">
    <text evidence="3">The sequence shown here is derived from an EMBL/GenBank/DDBJ whole genome shotgun (WGS) entry which is preliminary data.</text>
</comment>
<protein>
    <recommendedName>
        <fullName evidence="5">DUF2304 domain-containing protein</fullName>
    </recommendedName>
</protein>
<evidence type="ECO:0008006" key="5">
    <source>
        <dbReference type="Google" id="ProtNLM"/>
    </source>
</evidence>
<keyword evidence="1" id="KW-0175">Coiled coil</keyword>
<evidence type="ECO:0000313" key="4">
    <source>
        <dbReference type="Proteomes" id="UP000029839"/>
    </source>
</evidence>
<gene>
    <name evidence="3" type="ORF">N868_03630</name>
</gene>
<dbReference type="AlphaFoldDB" id="A0A0A0BL88"/>
<sequence length="129" mass="13784">MTAYATALVLAVLTVAVMLVLLRSRRVREKYASAWFVLGAGIVLLGAFPGALVGTARLLGVQTPVNLLFLVGGVIALVVLVQFSVELSNLEEETRTLAEEVALLRQELDAHRDAGVRRPGLEPPHDDGA</sequence>
<proteinExistence type="predicted"/>
<dbReference type="RefSeq" id="WP_052426482.1">
    <property type="nucleotide sequence ID" value="NZ_AXCY01000110.1"/>
</dbReference>
<evidence type="ECO:0000256" key="2">
    <source>
        <dbReference type="SAM" id="Phobius"/>
    </source>
</evidence>
<dbReference type="Pfam" id="PF10066">
    <property type="entry name" value="DUF2304"/>
    <property type="match status" value="1"/>
</dbReference>
<dbReference type="OrthoDB" id="3261168at2"/>
<feature type="coiled-coil region" evidence="1">
    <location>
        <begin position="80"/>
        <end position="107"/>
    </location>
</feature>
<keyword evidence="2" id="KW-0812">Transmembrane</keyword>
<evidence type="ECO:0000256" key="1">
    <source>
        <dbReference type="SAM" id="Coils"/>
    </source>
</evidence>
<evidence type="ECO:0000313" key="3">
    <source>
        <dbReference type="EMBL" id="KGM09258.1"/>
    </source>
</evidence>
<reference evidence="3 4" key="1">
    <citation type="submission" date="2013-08" db="EMBL/GenBank/DDBJ databases">
        <title>Genome sequencing of Cellulomonas carbonis T26.</title>
        <authorList>
            <person name="Chen F."/>
            <person name="Li Y."/>
            <person name="Wang G."/>
        </authorList>
    </citation>
    <scope>NUCLEOTIDE SEQUENCE [LARGE SCALE GENOMIC DNA]</scope>
    <source>
        <strain evidence="3 4">T26</strain>
    </source>
</reference>
<dbReference type="InterPro" id="IPR019277">
    <property type="entry name" value="DUF2304"/>
</dbReference>
<keyword evidence="4" id="KW-1185">Reference proteome</keyword>
<feature type="transmembrane region" description="Helical" evidence="2">
    <location>
        <begin position="6"/>
        <end position="22"/>
    </location>
</feature>
<keyword evidence="2" id="KW-0472">Membrane</keyword>
<dbReference type="EMBL" id="AXCY01000110">
    <property type="protein sequence ID" value="KGM09258.1"/>
    <property type="molecule type" value="Genomic_DNA"/>
</dbReference>
<reference evidence="3 4" key="2">
    <citation type="journal article" date="2015" name="Stand. Genomic Sci.">
        <title>Draft genome sequence of Cellulomonas carbonis T26(T) and comparative analysis of six Cellulomonas genomes.</title>
        <authorList>
            <person name="Zhuang W."/>
            <person name="Zhang S."/>
            <person name="Xia X."/>
            <person name="Wang G."/>
        </authorList>
    </citation>
    <scope>NUCLEOTIDE SEQUENCE [LARGE SCALE GENOMIC DNA]</scope>
    <source>
        <strain evidence="3 4">T26</strain>
    </source>
</reference>
<name>A0A0A0BL88_9CELL</name>